<evidence type="ECO:0000313" key="6">
    <source>
        <dbReference type="EMBL" id="GAF70401.1"/>
    </source>
</evidence>
<dbReference type="AlphaFoldDB" id="X0S583"/>
<dbReference type="PANTHER" id="PTHR33209">
    <property type="entry name" value="PROTEASE 4"/>
    <property type="match status" value="1"/>
</dbReference>
<keyword evidence="4" id="KW-0720">Serine protease</keyword>
<gene>
    <name evidence="6" type="ORF">S01H1_15077</name>
</gene>
<comment type="caution">
    <text evidence="6">The sequence shown here is derived from an EMBL/GenBank/DDBJ whole genome shotgun (WGS) entry which is preliminary data.</text>
</comment>
<feature type="non-terminal residue" evidence="6">
    <location>
        <position position="385"/>
    </location>
</feature>
<protein>
    <recommendedName>
        <fullName evidence="5">Peptidase S49 domain-containing protein</fullName>
    </recommendedName>
</protein>
<evidence type="ECO:0000256" key="3">
    <source>
        <dbReference type="ARBA" id="ARBA00022801"/>
    </source>
</evidence>
<evidence type="ECO:0000256" key="4">
    <source>
        <dbReference type="ARBA" id="ARBA00022825"/>
    </source>
</evidence>
<dbReference type="SUPFAM" id="SSF52096">
    <property type="entry name" value="ClpP/crotonase"/>
    <property type="match status" value="2"/>
</dbReference>
<dbReference type="Gene3D" id="6.20.330.10">
    <property type="match status" value="1"/>
</dbReference>
<dbReference type="CDD" id="cd07023">
    <property type="entry name" value="S49_Sppa_N_C"/>
    <property type="match status" value="1"/>
</dbReference>
<dbReference type="InterPro" id="IPR047217">
    <property type="entry name" value="S49_SppA_67K_type_N"/>
</dbReference>
<feature type="domain" description="Peptidase S49" evidence="5">
    <location>
        <begin position="48"/>
        <end position="197"/>
    </location>
</feature>
<evidence type="ECO:0000259" key="5">
    <source>
        <dbReference type="Pfam" id="PF01343"/>
    </source>
</evidence>
<dbReference type="InterPro" id="IPR047272">
    <property type="entry name" value="S49_SppA_C"/>
</dbReference>
<sequence length="385" mass="43594">PSLSMYDIWFTIKKAKVDSRIKGILLRLGLLQCDWAKINELRDMVLDFQKSGKKVYAYLDEAYDFDKEYYLASACDSIILHPLGTLIINGIGGYVPFIKKTLDKLGIEAEFEHVEEYKTASSMFTEEGFTPEHKEMIISLYGDIFSHYTKGIARARGKSEEEIKILIDHAYFQGEKAKEAGLIDDLLFEDEISQLFRTEEEKTYRITYEQYLKTKPSSLGLNKGKKIALIYGMGTIHTGDSQYLTMGSSTVARWIRKARKDKSIKAVIFRVDSPGGSAVASDIIWREVFLTRKEKPIVVTMSDVAGSGGYWVSMAANKIVAQPQTLTGSIGVLSGKFNMAKLYKKLGITAEKVTFGKKADMFSTFRRLTLEEKALLKKEILWLYD</sequence>
<dbReference type="Pfam" id="PF01343">
    <property type="entry name" value="Peptidase_S49"/>
    <property type="match status" value="2"/>
</dbReference>
<comment type="similarity">
    <text evidence="1">Belongs to the peptidase S49 family.</text>
</comment>
<dbReference type="CDD" id="cd07018">
    <property type="entry name" value="S49_SppA_67K_type"/>
    <property type="match status" value="1"/>
</dbReference>
<name>X0S583_9ZZZZ</name>
<evidence type="ECO:0000256" key="1">
    <source>
        <dbReference type="ARBA" id="ARBA00008683"/>
    </source>
</evidence>
<accession>X0S583</accession>
<dbReference type="PANTHER" id="PTHR33209:SF1">
    <property type="entry name" value="PEPTIDASE S49 DOMAIN-CONTAINING PROTEIN"/>
    <property type="match status" value="1"/>
</dbReference>
<proteinExistence type="inferred from homology"/>
<evidence type="ECO:0000256" key="2">
    <source>
        <dbReference type="ARBA" id="ARBA00022670"/>
    </source>
</evidence>
<reference evidence="6" key="1">
    <citation type="journal article" date="2014" name="Front. Microbiol.">
        <title>High frequency of phylogenetically diverse reductive dehalogenase-homologous genes in deep subseafloor sedimentary metagenomes.</title>
        <authorList>
            <person name="Kawai M."/>
            <person name="Futagami T."/>
            <person name="Toyoda A."/>
            <person name="Takaki Y."/>
            <person name="Nishi S."/>
            <person name="Hori S."/>
            <person name="Arai W."/>
            <person name="Tsubouchi T."/>
            <person name="Morono Y."/>
            <person name="Uchiyama I."/>
            <person name="Ito T."/>
            <person name="Fujiyama A."/>
            <person name="Inagaki F."/>
            <person name="Takami H."/>
        </authorList>
    </citation>
    <scope>NUCLEOTIDE SEQUENCE</scope>
    <source>
        <strain evidence="6">Expedition CK06-06</strain>
    </source>
</reference>
<dbReference type="Gene3D" id="3.90.226.10">
    <property type="entry name" value="2-enoyl-CoA Hydratase, Chain A, domain 1"/>
    <property type="match status" value="2"/>
</dbReference>
<dbReference type="GO" id="GO:0008236">
    <property type="term" value="F:serine-type peptidase activity"/>
    <property type="evidence" value="ECO:0007669"/>
    <property type="project" value="UniProtKB-KW"/>
</dbReference>
<organism evidence="6">
    <name type="scientific">marine sediment metagenome</name>
    <dbReference type="NCBI Taxonomy" id="412755"/>
    <lineage>
        <taxon>unclassified sequences</taxon>
        <taxon>metagenomes</taxon>
        <taxon>ecological metagenomes</taxon>
    </lineage>
</organism>
<dbReference type="GO" id="GO:0006508">
    <property type="term" value="P:proteolysis"/>
    <property type="evidence" value="ECO:0007669"/>
    <property type="project" value="UniProtKB-KW"/>
</dbReference>
<dbReference type="InterPro" id="IPR029045">
    <property type="entry name" value="ClpP/crotonase-like_dom_sf"/>
</dbReference>
<dbReference type="InterPro" id="IPR002142">
    <property type="entry name" value="Peptidase_S49"/>
</dbReference>
<feature type="domain" description="Peptidase S49" evidence="5">
    <location>
        <begin position="292"/>
        <end position="380"/>
    </location>
</feature>
<keyword evidence="2" id="KW-0645">Protease</keyword>
<dbReference type="EMBL" id="BARS01007866">
    <property type="protein sequence ID" value="GAF70401.1"/>
    <property type="molecule type" value="Genomic_DNA"/>
</dbReference>
<feature type="non-terminal residue" evidence="6">
    <location>
        <position position="1"/>
    </location>
</feature>
<keyword evidence="3" id="KW-0378">Hydrolase</keyword>